<dbReference type="FunCoup" id="F1A414">
    <property type="interactions" value="608"/>
</dbReference>
<dbReference type="InterPro" id="IPR039859">
    <property type="entry name" value="PFA4/ZDH16/20/ERF2-like"/>
</dbReference>
<dbReference type="KEGG" id="dpp:DICPUDRAFT_99951"/>
<evidence type="ECO:0000256" key="4">
    <source>
        <dbReference type="ARBA" id="ARBA00022989"/>
    </source>
</evidence>
<evidence type="ECO:0000256" key="7">
    <source>
        <dbReference type="ARBA" id="ARBA00023315"/>
    </source>
</evidence>
<evidence type="ECO:0000256" key="3">
    <source>
        <dbReference type="ARBA" id="ARBA00022692"/>
    </source>
</evidence>
<evidence type="ECO:0000256" key="5">
    <source>
        <dbReference type="ARBA" id="ARBA00023136"/>
    </source>
</evidence>
<dbReference type="RefSeq" id="XP_003294408.1">
    <property type="nucleotide sequence ID" value="XM_003294360.1"/>
</dbReference>
<keyword evidence="6" id="KW-0325">Glycoprotein</keyword>
<dbReference type="eggNOG" id="KOG1313">
    <property type="taxonomic scope" value="Eukaryota"/>
</dbReference>
<dbReference type="Pfam" id="PF01529">
    <property type="entry name" value="DHHC"/>
    <property type="match status" value="1"/>
</dbReference>
<comment type="catalytic activity">
    <reaction evidence="8">
        <text>L-cysteinyl-[protein] + hexadecanoyl-CoA = S-hexadecanoyl-L-cysteinyl-[protein] + CoA</text>
        <dbReference type="Rhea" id="RHEA:36683"/>
        <dbReference type="Rhea" id="RHEA-COMP:10131"/>
        <dbReference type="Rhea" id="RHEA-COMP:11032"/>
        <dbReference type="ChEBI" id="CHEBI:29950"/>
        <dbReference type="ChEBI" id="CHEBI:57287"/>
        <dbReference type="ChEBI" id="CHEBI:57379"/>
        <dbReference type="ChEBI" id="CHEBI:74151"/>
        <dbReference type="EC" id="2.3.1.225"/>
    </reaction>
</comment>
<dbReference type="AlphaFoldDB" id="F1A414"/>
<sequence>MDRLERILSLFIKLIGPTFVVIAIFLISGITFVHFTVLLPLLIKPTSLTPNNHENFSSTSIDSTNSNNSSFLFSFLYSLFHYSISFFLLFNIFFNYIMAIVTSPGHPPRLADYTPEKIEEFNQIKTIKRSETKKFCIYCRLPKEERSHHCSICNNCVSKMDHHCPWLNNCVGQNNHRFFMLFLFYLWVSCIYVCVLSFPHVFGGGYIPFSILMSFVITLTISVALGGLMFWQLYLVLTNQTTIEFLHNRAQQRKAKARGETYTNPYDLGFENNFKEFFKINTFSSWLTFFLPTFKINGQGNSKKYEPLLEIV</sequence>
<keyword evidence="4 8" id="KW-1133">Transmembrane helix</keyword>
<dbReference type="EMBL" id="GL871491">
    <property type="protein sequence ID" value="EGC29068.1"/>
    <property type="molecule type" value="Genomic_DNA"/>
</dbReference>
<name>F1A414_DICPU</name>
<comment type="subcellular location">
    <subcellularLocation>
        <location evidence="1">Membrane</location>
        <topology evidence="1">Multi-pass membrane protein</topology>
    </subcellularLocation>
</comment>
<proteinExistence type="inferred from homology"/>
<dbReference type="OMA" id="APFEDEW"/>
<dbReference type="GO" id="GO:0019706">
    <property type="term" value="F:protein-cysteine S-palmitoyltransferase activity"/>
    <property type="evidence" value="ECO:0000318"/>
    <property type="project" value="GO_Central"/>
</dbReference>
<dbReference type="VEuPathDB" id="AmoebaDB:DICPUDRAFT_99951"/>
<comment type="domain">
    <text evidence="8">The DHHC domain is required for palmitoyltransferase activity.</text>
</comment>
<dbReference type="EC" id="2.3.1.225" evidence="8"/>
<evidence type="ECO:0000256" key="1">
    <source>
        <dbReference type="ARBA" id="ARBA00004141"/>
    </source>
</evidence>
<dbReference type="GO" id="GO:0016020">
    <property type="term" value="C:membrane"/>
    <property type="evidence" value="ECO:0007669"/>
    <property type="project" value="UniProtKB-SubCell"/>
</dbReference>
<keyword evidence="5 8" id="KW-0472">Membrane</keyword>
<feature type="transmembrane region" description="Helical" evidence="8">
    <location>
        <begin position="20"/>
        <end position="43"/>
    </location>
</feature>
<dbReference type="GO" id="GO:0005794">
    <property type="term" value="C:Golgi apparatus"/>
    <property type="evidence" value="ECO:0000318"/>
    <property type="project" value="GO_Central"/>
</dbReference>
<dbReference type="GO" id="GO:0006612">
    <property type="term" value="P:protein targeting to membrane"/>
    <property type="evidence" value="ECO:0000318"/>
    <property type="project" value="GO_Central"/>
</dbReference>
<dbReference type="PANTHER" id="PTHR12246">
    <property type="entry name" value="PALMITOYLTRANSFERASE ZDHHC16"/>
    <property type="match status" value="1"/>
</dbReference>
<dbReference type="GO" id="GO:0005783">
    <property type="term" value="C:endoplasmic reticulum"/>
    <property type="evidence" value="ECO:0000318"/>
    <property type="project" value="GO_Central"/>
</dbReference>
<feature type="transmembrane region" description="Helical" evidence="8">
    <location>
        <begin position="79"/>
        <end position="101"/>
    </location>
</feature>
<feature type="transmembrane region" description="Helical" evidence="8">
    <location>
        <begin position="178"/>
        <end position="200"/>
    </location>
</feature>
<feature type="transmembrane region" description="Helical" evidence="8">
    <location>
        <begin position="206"/>
        <end position="231"/>
    </location>
</feature>
<gene>
    <name evidence="10" type="ORF">DICPUDRAFT_99951</name>
</gene>
<reference evidence="11" key="1">
    <citation type="journal article" date="2011" name="Genome Biol.">
        <title>Comparative genomics of the social amoebae Dictyostelium discoideum and Dictyostelium purpureum.</title>
        <authorList>
            <consortium name="US DOE Joint Genome Institute (JGI-PGF)"/>
            <person name="Sucgang R."/>
            <person name="Kuo A."/>
            <person name="Tian X."/>
            <person name="Salerno W."/>
            <person name="Parikh A."/>
            <person name="Feasley C.L."/>
            <person name="Dalin E."/>
            <person name="Tu H."/>
            <person name="Huang E."/>
            <person name="Barry K."/>
            <person name="Lindquist E."/>
            <person name="Shapiro H."/>
            <person name="Bruce D."/>
            <person name="Schmutz J."/>
            <person name="Salamov A."/>
            <person name="Fey P."/>
            <person name="Gaudet P."/>
            <person name="Anjard C."/>
            <person name="Babu M.M."/>
            <person name="Basu S."/>
            <person name="Bushmanova Y."/>
            <person name="van der Wel H."/>
            <person name="Katoh-Kurasawa M."/>
            <person name="Dinh C."/>
            <person name="Coutinho P.M."/>
            <person name="Saito T."/>
            <person name="Elias M."/>
            <person name="Schaap P."/>
            <person name="Kay R.R."/>
            <person name="Henrissat B."/>
            <person name="Eichinger L."/>
            <person name="Rivero F."/>
            <person name="Putnam N.H."/>
            <person name="West C.M."/>
            <person name="Loomis W.F."/>
            <person name="Chisholm R.L."/>
            <person name="Shaulsky G."/>
            <person name="Strassmann J.E."/>
            <person name="Queller D.C."/>
            <person name="Kuspa A."/>
            <person name="Grigoriev I.V."/>
        </authorList>
    </citation>
    <scope>NUCLEOTIDE SEQUENCE [LARGE SCALE GENOMIC DNA]</scope>
    <source>
        <strain evidence="11">QSDP1</strain>
    </source>
</reference>
<evidence type="ECO:0000259" key="9">
    <source>
        <dbReference type="Pfam" id="PF01529"/>
    </source>
</evidence>
<accession>F1A414</accession>
<feature type="domain" description="Palmitoyltransferase DHHC" evidence="9">
    <location>
        <begin position="131"/>
        <end position="248"/>
    </location>
</feature>
<dbReference type="InterPro" id="IPR001594">
    <property type="entry name" value="Palmitoyltrfase_DHHC"/>
</dbReference>
<organism evidence="10 11">
    <name type="scientific">Dictyostelium purpureum</name>
    <name type="common">Slime mold</name>
    <dbReference type="NCBI Taxonomy" id="5786"/>
    <lineage>
        <taxon>Eukaryota</taxon>
        <taxon>Amoebozoa</taxon>
        <taxon>Evosea</taxon>
        <taxon>Eumycetozoa</taxon>
        <taxon>Dictyostelia</taxon>
        <taxon>Dictyosteliales</taxon>
        <taxon>Dictyosteliaceae</taxon>
        <taxon>Dictyostelium</taxon>
    </lineage>
</organism>
<evidence type="ECO:0000256" key="8">
    <source>
        <dbReference type="RuleBase" id="RU079119"/>
    </source>
</evidence>
<dbReference type="PROSITE" id="PS50216">
    <property type="entry name" value="DHHC"/>
    <property type="match status" value="1"/>
</dbReference>
<dbReference type="GeneID" id="10506635"/>
<keyword evidence="3 8" id="KW-0812">Transmembrane</keyword>
<dbReference type="InParanoid" id="F1A414"/>
<evidence type="ECO:0000313" key="10">
    <source>
        <dbReference type="EMBL" id="EGC29068.1"/>
    </source>
</evidence>
<dbReference type="STRING" id="5786.F1A414"/>
<evidence type="ECO:0000313" key="11">
    <source>
        <dbReference type="Proteomes" id="UP000001064"/>
    </source>
</evidence>
<keyword evidence="7 8" id="KW-0012">Acyltransferase</keyword>
<evidence type="ECO:0000256" key="2">
    <source>
        <dbReference type="ARBA" id="ARBA00022679"/>
    </source>
</evidence>
<dbReference type="OrthoDB" id="331948at2759"/>
<keyword evidence="11" id="KW-1185">Reference proteome</keyword>
<dbReference type="Proteomes" id="UP000001064">
    <property type="component" value="Unassembled WGS sequence"/>
</dbReference>
<comment type="similarity">
    <text evidence="8">Belongs to the DHHC palmitoyltransferase family.</text>
</comment>
<evidence type="ECO:0000256" key="6">
    <source>
        <dbReference type="ARBA" id="ARBA00023180"/>
    </source>
</evidence>
<protein>
    <recommendedName>
        <fullName evidence="8">Palmitoyltransferase</fullName>
        <ecNumber evidence="8">2.3.1.225</ecNumber>
    </recommendedName>
</protein>
<keyword evidence="2 8" id="KW-0808">Transferase</keyword>